<evidence type="ECO:0000313" key="3">
    <source>
        <dbReference type="EMBL" id="MER6978890.1"/>
    </source>
</evidence>
<protein>
    <recommendedName>
        <fullName evidence="2">Glycine-rich domain-containing protein</fullName>
    </recommendedName>
</protein>
<reference evidence="3 4" key="1">
    <citation type="submission" date="2024-06" db="EMBL/GenBank/DDBJ databases">
        <title>The Natural Products Discovery Center: Release of the First 8490 Sequenced Strains for Exploring Actinobacteria Biosynthetic Diversity.</title>
        <authorList>
            <person name="Kalkreuter E."/>
            <person name="Kautsar S.A."/>
            <person name="Yang D."/>
            <person name="Bader C.D."/>
            <person name="Teijaro C.N."/>
            <person name="Fluegel L."/>
            <person name="Davis C.M."/>
            <person name="Simpson J.R."/>
            <person name="Lauterbach L."/>
            <person name="Steele A.D."/>
            <person name="Gui C."/>
            <person name="Meng S."/>
            <person name="Li G."/>
            <person name="Viehrig K."/>
            <person name="Ye F."/>
            <person name="Su P."/>
            <person name="Kiefer A.F."/>
            <person name="Nichols A."/>
            <person name="Cepeda A.J."/>
            <person name="Yan W."/>
            <person name="Fan B."/>
            <person name="Jiang Y."/>
            <person name="Adhikari A."/>
            <person name="Zheng C.-J."/>
            <person name="Schuster L."/>
            <person name="Cowan T.M."/>
            <person name="Smanski M.J."/>
            <person name="Chevrette M.G."/>
            <person name="De Carvalho L.P.S."/>
            <person name="Shen B."/>
        </authorList>
    </citation>
    <scope>NUCLEOTIDE SEQUENCE [LARGE SCALE GENOMIC DNA]</scope>
    <source>
        <strain evidence="3 4">NPDC000634</strain>
    </source>
</reference>
<gene>
    <name evidence="3" type="ORF">ABT317_18275</name>
</gene>
<organism evidence="3 4">
    <name type="scientific">Streptomyces carpinensis</name>
    <dbReference type="NCBI Taxonomy" id="66369"/>
    <lineage>
        <taxon>Bacteria</taxon>
        <taxon>Bacillati</taxon>
        <taxon>Actinomycetota</taxon>
        <taxon>Actinomycetes</taxon>
        <taxon>Kitasatosporales</taxon>
        <taxon>Streptomycetaceae</taxon>
        <taxon>Streptomyces</taxon>
    </lineage>
</organism>
<evidence type="ECO:0000256" key="1">
    <source>
        <dbReference type="SAM" id="MobiDB-lite"/>
    </source>
</evidence>
<dbReference type="EMBL" id="JBEPCU010000290">
    <property type="protein sequence ID" value="MER6978890.1"/>
    <property type="molecule type" value="Genomic_DNA"/>
</dbReference>
<feature type="domain" description="Glycine-rich" evidence="2">
    <location>
        <begin position="54"/>
        <end position="235"/>
    </location>
</feature>
<sequence>MASVCVDSDYFQVGGDGRLTLVPGSMGLRKIVYFRPAGTYSFRKADYPWLSRVFVQVQAAGGGSAGARSLTGQLAASAGGAGGGYSESLVEASALGATESVVVGAGGVPGGPTTDGGNGGNSSFGGFATANGGAGSPISMTSGTTVASFSGVAGPLAGTGDYVQGGGAGGGCLRLSGNEGQSGQGGESRLGHGGYQRASTGGGGNPRGNGAGGGGSLARDGDSTNGTPGGDGVVIAWLFA</sequence>
<dbReference type="Pfam" id="PF21722">
    <property type="entry name" value="Gly_rich_2"/>
    <property type="match status" value="1"/>
</dbReference>
<feature type="region of interest" description="Disordered" evidence="1">
    <location>
        <begin position="174"/>
        <end position="231"/>
    </location>
</feature>
<dbReference type="Proteomes" id="UP001458415">
    <property type="component" value="Unassembled WGS sequence"/>
</dbReference>
<name>A0ABV1W423_9ACTN</name>
<comment type="caution">
    <text evidence="3">The sequence shown here is derived from an EMBL/GenBank/DDBJ whole genome shotgun (WGS) entry which is preliminary data.</text>
</comment>
<keyword evidence="4" id="KW-1185">Reference proteome</keyword>
<accession>A0ABV1W423</accession>
<dbReference type="InterPro" id="IPR049304">
    <property type="entry name" value="Gly_rich_dom"/>
</dbReference>
<dbReference type="RefSeq" id="WP_086729804.1">
    <property type="nucleotide sequence ID" value="NZ_MUBM01000345.1"/>
</dbReference>
<evidence type="ECO:0000313" key="4">
    <source>
        <dbReference type="Proteomes" id="UP001458415"/>
    </source>
</evidence>
<feature type="compositionally biased region" description="Gly residues" evidence="1">
    <location>
        <begin position="180"/>
        <end position="216"/>
    </location>
</feature>
<proteinExistence type="predicted"/>
<evidence type="ECO:0000259" key="2">
    <source>
        <dbReference type="Pfam" id="PF21722"/>
    </source>
</evidence>